<keyword evidence="1" id="KW-0175">Coiled coil</keyword>
<protein>
    <submittedName>
        <fullName evidence="3">Uncharacterized protein</fullName>
    </submittedName>
</protein>
<comment type="caution">
    <text evidence="3">The sequence shown here is derived from an EMBL/GenBank/DDBJ whole genome shotgun (WGS) entry which is preliminary data.</text>
</comment>
<evidence type="ECO:0000256" key="2">
    <source>
        <dbReference type="SAM" id="MobiDB-lite"/>
    </source>
</evidence>
<feature type="region of interest" description="Disordered" evidence="2">
    <location>
        <begin position="305"/>
        <end position="336"/>
    </location>
</feature>
<reference evidence="3" key="1">
    <citation type="submission" date="2021-02" db="EMBL/GenBank/DDBJ databases">
        <authorList>
            <person name="Nowell W R."/>
        </authorList>
    </citation>
    <scope>NUCLEOTIDE SEQUENCE</scope>
    <source>
        <strain evidence="3">Ploen Becks lab</strain>
    </source>
</reference>
<organism evidence="3 4">
    <name type="scientific">Brachionus calyciflorus</name>
    <dbReference type="NCBI Taxonomy" id="104777"/>
    <lineage>
        <taxon>Eukaryota</taxon>
        <taxon>Metazoa</taxon>
        <taxon>Spiralia</taxon>
        <taxon>Gnathifera</taxon>
        <taxon>Rotifera</taxon>
        <taxon>Eurotatoria</taxon>
        <taxon>Monogononta</taxon>
        <taxon>Pseudotrocha</taxon>
        <taxon>Ploima</taxon>
        <taxon>Brachionidae</taxon>
        <taxon>Brachionus</taxon>
    </lineage>
</organism>
<feature type="region of interest" description="Disordered" evidence="2">
    <location>
        <begin position="1"/>
        <end position="21"/>
    </location>
</feature>
<proteinExistence type="predicted"/>
<evidence type="ECO:0000256" key="1">
    <source>
        <dbReference type="SAM" id="Coils"/>
    </source>
</evidence>
<dbReference type="Proteomes" id="UP000663879">
    <property type="component" value="Unassembled WGS sequence"/>
</dbReference>
<dbReference type="AlphaFoldDB" id="A0A814JE22"/>
<gene>
    <name evidence="3" type="ORF">OXX778_LOCUS18130</name>
</gene>
<keyword evidence="4" id="KW-1185">Reference proteome</keyword>
<feature type="coiled-coil region" evidence="1">
    <location>
        <begin position="55"/>
        <end position="89"/>
    </location>
</feature>
<sequence length="336" mass="38770">MDGNVIGTPITNQPTPNGDLKTKKFRNAEAMDKSPEIEEIDPEEFERIRNSVSKMVNLQLKIEQQDATIRQLTDQLNELISRLEGREKTGCSCRCNSQNFVSEISKEVKEQEGGITNNNYSYKTAVMKSIRGKTNEPIPPQRPSEINVVNSIMVEQRERESKNKNVIIYGVELSKEEKGEDRKQFDINQIGELLDVLKIKKGVVKRIIRFKNKVNDESRVPPILVELNSVKDRNEVLAAAKGLHKQNAKYKRIYLNADLTEAERVFEKQLREEKSRLNETEGNLSDYEWKIIRGRIVRVKKLRVSDDHEMEQGTEQSEVDKDRQSQFGSRDLTRPI</sequence>
<name>A0A814JE22_9BILA</name>
<evidence type="ECO:0000313" key="4">
    <source>
        <dbReference type="Proteomes" id="UP000663879"/>
    </source>
</evidence>
<dbReference type="Gene3D" id="3.30.70.1820">
    <property type="entry name" value="L1 transposable element, RRM domain"/>
    <property type="match status" value="1"/>
</dbReference>
<feature type="non-terminal residue" evidence="3">
    <location>
        <position position="336"/>
    </location>
</feature>
<accession>A0A814JE22</accession>
<evidence type="ECO:0000313" key="3">
    <source>
        <dbReference type="EMBL" id="CAF1036321.1"/>
    </source>
</evidence>
<dbReference type="OrthoDB" id="10237685at2759"/>
<dbReference type="EMBL" id="CAJNOC010004882">
    <property type="protein sequence ID" value="CAF1036321.1"/>
    <property type="molecule type" value="Genomic_DNA"/>
</dbReference>